<name>A0A2A2IFZ4_9BACI</name>
<proteinExistence type="predicted"/>
<evidence type="ECO:0000313" key="1">
    <source>
        <dbReference type="EMBL" id="PAV30288.1"/>
    </source>
</evidence>
<sequence>MEYTTRPKSYEQSIKEKVEIFFKVLTGGIYIVEKDRHDVFGEGAFVTTEELVKVLNTSAMTIGIYTGRGIKVVTNNEDELNSIAGNESDMYLERSRGIDYM</sequence>
<dbReference type="EMBL" id="NPOA01000004">
    <property type="protein sequence ID" value="PAV30288.1"/>
    <property type="molecule type" value="Genomic_DNA"/>
</dbReference>
<dbReference type="RefSeq" id="WP_095654890.1">
    <property type="nucleotide sequence ID" value="NZ_NPOA01000004.1"/>
</dbReference>
<reference evidence="1 2" key="1">
    <citation type="submission" date="2017-08" db="EMBL/GenBank/DDBJ databases">
        <title>Virgibacillus indicus sp. nov. and Virgibacillus profoundi sp. nov, two moderately halophilic bacteria isolated from marine sediment by using the Microfluidic Streak Plate.</title>
        <authorList>
            <person name="Xu B."/>
            <person name="Hu B."/>
            <person name="Wang J."/>
            <person name="Zhu Y."/>
            <person name="Huang L."/>
            <person name="Du W."/>
            <person name="Huang Y."/>
        </authorList>
    </citation>
    <scope>NUCLEOTIDE SEQUENCE [LARGE SCALE GENOMIC DNA]</scope>
    <source>
        <strain evidence="1 2">IO3-P3-H5</strain>
    </source>
</reference>
<protein>
    <submittedName>
        <fullName evidence="1">Uncharacterized protein</fullName>
    </submittedName>
</protein>
<organism evidence="1 2">
    <name type="scientific">Virgibacillus profundi</name>
    <dbReference type="NCBI Taxonomy" id="2024555"/>
    <lineage>
        <taxon>Bacteria</taxon>
        <taxon>Bacillati</taxon>
        <taxon>Bacillota</taxon>
        <taxon>Bacilli</taxon>
        <taxon>Bacillales</taxon>
        <taxon>Bacillaceae</taxon>
        <taxon>Virgibacillus</taxon>
    </lineage>
</organism>
<comment type="caution">
    <text evidence="1">The sequence shown here is derived from an EMBL/GenBank/DDBJ whole genome shotgun (WGS) entry which is preliminary data.</text>
</comment>
<dbReference type="Proteomes" id="UP000218887">
    <property type="component" value="Unassembled WGS sequence"/>
</dbReference>
<dbReference type="AlphaFoldDB" id="A0A2A2IFZ4"/>
<gene>
    <name evidence="1" type="ORF">CIL05_07410</name>
</gene>
<evidence type="ECO:0000313" key="2">
    <source>
        <dbReference type="Proteomes" id="UP000218887"/>
    </source>
</evidence>
<keyword evidence="2" id="KW-1185">Reference proteome</keyword>
<accession>A0A2A2IFZ4</accession>